<dbReference type="WBParaSite" id="nRc.2.0.1.t24484-RA">
    <property type="protein sequence ID" value="nRc.2.0.1.t24484-RA"/>
    <property type="gene ID" value="nRc.2.0.1.g24484"/>
</dbReference>
<sequence>MAYPQYAPFLQPPEIADMNEFACNTIAERIALHPCCISTISPPGGTCCHRDRCHQQVCPQTAHR</sequence>
<keyword evidence="1" id="KW-1185">Reference proteome</keyword>
<protein>
    <submittedName>
        <fullName evidence="2">Uncharacterized protein</fullName>
    </submittedName>
</protein>
<accession>A0A915JDD2</accession>
<dbReference type="AlphaFoldDB" id="A0A915JDD2"/>
<proteinExistence type="predicted"/>
<reference evidence="2" key="1">
    <citation type="submission" date="2022-11" db="UniProtKB">
        <authorList>
            <consortium name="WormBaseParasite"/>
        </authorList>
    </citation>
    <scope>IDENTIFICATION</scope>
</reference>
<organism evidence="1 2">
    <name type="scientific">Romanomermis culicivorax</name>
    <name type="common">Nematode worm</name>
    <dbReference type="NCBI Taxonomy" id="13658"/>
    <lineage>
        <taxon>Eukaryota</taxon>
        <taxon>Metazoa</taxon>
        <taxon>Ecdysozoa</taxon>
        <taxon>Nematoda</taxon>
        <taxon>Enoplea</taxon>
        <taxon>Dorylaimia</taxon>
        <taxon>Mermithida</taxon>
        <taxon>Mermithoidea</taxon>
        <taxon>Mermithidae</taxon>
        <taxon>Romanomermis</taxon>
    </lineage>
</organism>
<evidence type="ECO:0000313" key="2">
    <source>
        <dbReference type="WBParaSite" id="nRc.2.0.1.t24484-RA"/>
    </source>
</evidence>
<evidence type="ECO:0000313" key="1">
    <source>
        <dbReference type="Proteomes" id="UP000887565"/>
    </source>
</evidence>
<dbReference type="Proteomes" id="UP000887565">
    <property type="component" value="Unplaced"/>
</dbReference>
<name>A0A915JDD2_ROMCU</name>